<dbReference type="InterPro" id="IPR011050">
    <property type="entry name" value="Pectin_lyase_fold/virulence"/>
</dbReference>
<dbReference type="Proteomes" id="UP000441160">
    <property type="component" value="Unassembled WGS sequence"/>
</dbReference>
<name>A0AAW9WWL1_ECOLX</name>
<gene>
    <name evidence="2" type="ORF">GP944_05120</name>
</gene>
<dbReference type="Pfam" id="PF13884">
    <property type="entry name" value="Peptidase_S74"/>
    <property type="match status" value="1"/>
</dbReference>
<dbReference type="PROSITE" id="PS51688">
    <property type="entry name" value="ICA"/>
    <property type="match status" value="1"/>
</dbReference>
<evidence type="ECO:0000313" key="3">
    <source>
        <dbReference type="Proteomes" id="UP000441160"/>
    </source>
</evidence>
<dbReference type="InterPro" id="IPR030392">
    <property type="entry name" value="S74_ICA"/>
</dbReference>
<accession>A0AAW9WWL1</accession>
<sequence length="659" mass="70919">MDESDFSSSTATIRVAALRIPYDNVILCGQGWNSTTIQAYATNSAYGVIQWSKAPLQNGITKVHGVGLHNICIDGNYHGDFTSASYVRQTEGVVGAGIEGLSINNLKVKNCSHYGLGLQNGGYKGCVIDGYWSENTGADGIDIKDNGSVSRAFHLNNIFVFNFGQLDEPNNPWAGVDVMSIAPKVSNVYVSDFGDVGCPGAGVRIKQGPIGSLEGRGSSAWANVSDITVVQNRFGADYTTLIGLHIKAPFVNFNNIVAIGDEGGRLKNGVWIEERHCRGSNIQIANAEDGLSVTASTSGTSTGREYGNGDDTVINGLVCRDVSRAAIINRKYAKLSGVTFKDCPVGFVSGGGSTGKITIRGVHLDNVTDPFGRMGGTLHSITDVTGPSSADWQAGIGVIKGANDLSATTIFSKNGVRLYSGSTEDSPGTELARFAATVSDVFSPLRVTGNVQPVATNTYSVGTSSSIWAGGFTQTAFTVTSDELQKSRPVMLARGSLEPEAVSDPRLMEDSYADIILDAWAEVDFVQFQFIDRIEAKGDDGARWHFGIIAQRAKEAFERHGLDPHSFAFFCYDPEETIPAVYESVPAVYEVVPAVYDDDGKQVSPELWNMTEPAHEKLIAESYVVGEKYGIRYEEALVMEAALQRRNIAMVMKRMDEME</sequence>
<comment type="caution">
    <text evidence="2">The sequence shown here is derived from an EMBL/GenBank/DDBJ whole genome shotgun (WGS) entry which is preliminary data.</text>
</comment>
<dbReference type="InterPro" id="IPR036388">
    <property type="entry name" value="WH-like_DNA-bd_sf"/>
</dbReference>
<dbReference type="AlphaFoldDB" id="A0AAW9WWL1"/>
<feature type="domain" description="Peptidase S74" evidence="1">
    <location>
        <begin position="481"/>
        <end position="659"/>
    </location>
</feature>
<reference evidence="2 3" key="1">
    <citation type="submission" date="2019-12" db="EMBL/GenBank/DDBJ databases">
        <title>Enteriobacteria Tanzani isolates_8377-8380.</title>
        <authorList>
            <person name="Subbiah M."/>
            <person name="Call D."/>
        </authorList>
    </citation>
    <scope>NUCLEOTIDE SEQUENCE [LARGE SCALE GENOMIC DNA]</scope>
    <source>
        <strain evidence="2 3">8378wB3</strain>
    </source>
</reference>
<dbReference type="CDD" id="cd10144">
    <property type="entry name" value="Peptidase_S74_CIMCD"/>
    <property type="match status" value="1"/>
</dbReference>
<evidence type="ECO:0000259" key="1">
    <source>
        <dbReference type="PROSITE" id="PS51688"/>
    </source>
</evidence>
<dbReference type="EMBL" id="WTRX01000005">
    <property type="protein sequence ID" value="MWU30175.1"/>
    <property type="molecule type" value="Genomic_DNA"/>
</dbReference>
<proteinExistence type="predicted"/>
<organism evidence="2 3">
    <name type="scientific">Escherichia coli</name>
    <dbReference type="NCBI Taxonomy" id="562"/>
    <lineage>
        <taxon>Bacteria</taxon>
        <taxon>Pseudomonadati</taxon>
        <taxon>Pseudomonadota</taxon>
        <taxon>Gammaproteobacteria</taxon>
        <taxon>Enterobacterales</taxon>
        <taxon>Enterobacteriaceae</taxon>
        <taxon>Escherichia</taxon>
    </lineage>
</organism>
<dbReference type="SUPFAM" id="SSF51126">
    <property type="entry name" value="Pectin lyase-like"/>
    <property type="match status" value="1"/>
</dbReference>
<evidence type="ECO:0000313" key="2">
    <source>
        <dbReference type="EMBL" id="MWU30175.1"/>
    </source>
</evidence>
<protein>
    <recommendedName>
        <fullName evidence="1">Peptidase S74 domain-containing protein</fullName>
    </recommendedName>
</protein>
<dbReference type="Gene3D" id="1.10.10.10">
    <property type="entry name" value="Winged helix-like DNA-binding domain superfamily/Winged helix DNA-binding domain"/>
    <property type="match status" value="1"/>
</dbReference>